<organism evidence="2 3">
    <name type="scientific">Ahniella affigens</name>
    <dbReference type="NCBI Taxonomy" id="2021234"/>
    <lineage>
        <taxon>Bacteria</taxon>
        <taxon>Pseudomonadati</taxon>
        <taxon>Pseudomonadota</taxon>
        <taxon>Gammaproteobacteria</taxon>
        <taxon>Lysobacterales</taxon>
        <taxon>Rhodanobacteraceae</taxon>
        <taxon>Ahniella</taxon>
    </lineage>
</organism>
<dbReference type="Proteomes" id="UP000241074">
    <property type="component" value="Chromosome"/>
</dbReference>
<evidence type="ECO:0000313" key="2">
    <source>
        <dbReference type="EMBL" id="AVP96614.1"/>
    </source>
</evidence>
<dbReference type="AlphaFoldDB" id="A0A2P1PP43"/>
<reference evidence="2 3" key="2">
    <citation type="submission" date="2018-03" db="EMBL/GenBank/DDBJ databases">
        <authorList>
            <person name="Keele B.F."/>
        </authorList>
    </citation>
    <scope>NUCLEOTIDE SEQUENCE [LARGE SCALE GENOMIC DNA]</scope>
    <source>
        <strain evidence="2 3">D13</strain>
    </source>
</reference>
<accession>A0A2P1PP43</accession>
<dbReference type="KEGG" id="xba:C7S18_05090"/>
<keyword evidence="1" id="KW-1133">Transmembrane helix</keyword>
<keyword evidence="1" id="KW-0812">Transmembrane</keyword>
<protein>
    <submittedName>
        <fullName evidence="2">Cbb3-type cytochrome oxidase assembly protein CcoS</fullName>
    </submittedName>
</protein>
<dbReference type="NCBIfam" id="TIGR00847">
    <property type="entry name" value="ccoS"/>
    <property type="match status" value="1"/>
</dbReference>
<proteinExistence type="predicted"/>
<evidence type="ECO:0000256" key="1">
    <source>
        <dbReference type="SAM" id="Phobius"/>
    </source>
</evidence>
<dbReference type="OrthoDB" id="9802763at2"/>
<dbReference type="PANTHER" id="PTHR41532:SF1">
    <property type="entry name" value="FIXS PROTEIN"/>
    <property type="match status" value="1"/>
</dbReference>
<dbReference type="InterPro" id="IPR004714">
    <property type="entry name" value="Cyt_oxidase_maturation_cbb3"/>
</dbReference>
<name>A0A2P1PP43_9GAMM</name>
<keyword evidence="1" id="KW-0472">Membrane</keyword>
<dbReference type="Pfam" id="PF03597">
    <property type="entry name" value="FixS"/>
    <property type="match status" value="1"/>
</dbReference>
<gene>
    <name evidence="2" type="primary">ccoS</name>
    <name evidence="2" type="ORF">C7S18_05090</name>
</gene>
<keyword evidence="3" id="KW-1185">Reference proteome</keyword>
<dbReference type="PANTHER" id="PTHR41532">
    <property type="entry name" value="FIXS PROTEIN"/>
    <property type="match status" value="1"/>
</dbReference>
<dbReference type="EMBL" id="CP027860">
    <property type="protein sequence ID" value="AVP96614.1"/>
    <property type="molecule type" value="Genomic_DNA"/>
</dbReference>
<feature type="transmembrane region" description="Helical" evidence="1">
    <location>
        <begin position="6"/>
        <end position="26"/>
    </location>
</feature>
<evidence type="ECO:0000313" key="3">
    <source>
        <dbReference type="Proteomes" id="UP000241074"/>
    </source>
</evidence>
<dbReference type="RefSeq" id="WP_106890542.1">
    <property type="nucleotide sequence ID" value="NZ_CP027860.1"/>
</dbReference>
<reference evidence="2 3" key="1">
    <citation type="submission" date="2018-03" db="EMBL/GenBank/DDBJ databases">
        <title>Ahniella affigens gen. nov., sp. nov., a gammaproteobacterium isolated from sandy soil near a stream.</title>
        <authorList>
            <person name="Ko Y."/>
            <person name="Kim J.-H."/>
        </authorList>
    </citation>
    <scope>NUCLEOTIDE SEQUENCE [LARGE SCALE GENOMIC DNA]</scope>
    <source>
        <strain evidence="2 3">D13</strain>
    </source>
</reference>
<sequence>MTILLALIPIAIVLVAIAAWFFIWAVRSGQYDDLDAPAIDILREDRPNAALVEERPAGTGSDSESAGS</sequence>